<reference evidence="1 2" key="1">
    <citation type="submission" date="2019-05" db="EMBL/GenBank/DDBJ databases">
        <authorList>
            <person name="Zhang J.-Y."/>
            <person name="Feg X."/>
            <person name="Du Z.-J."/>
        </authorList>
    </citation>
    <scope>NUCLEOTIDE SEQUENCE [LARGE SCALE GENOMIC DNA]</scope>
    <source>
        <strain evidence="1 2">RZ26</strain>
    </source>
</reference>
<gene>
    <name evidence="1" type="ORF">FEE95_14370</name>
</gene>
<organism evidence="1 2">
    <name type="scientific">Maribacter algarum</name>
    <name type="common">ex Zhang et al. 2020</name>
    <dbReference type="NCBI Taxonomy" id="2578118"/>
    <lineage>
        <taxon>Bacteria</taxon>
        <taxon>Pseudomonadati</taxon>
        <taxon>Bacteroidota</taxon>
        <taxon>Flavobacteriia</taxon>
        <taxon>Flavobacteriales</taxon>
        <taxon>Flavobacteriaceae</taxon>
        <taxon>Maribacter</taxon>
    </lineage>
</organism>
<evidence type="ECO:0000313" key="1">
    <source>
        <dbReference type="EMBL" id="TMM55835.1"/>
    </source>
</evidence>
<dbReference type="OrthoDB" id="1178062at2"/>
<proteinExistence type="predicted"/>
<sequence>MKKKTDVRTIYIGMRKLDLIEGLTIKKYLPEGILKRVHMAMDDQGLEWRDEIIEDCTMVISNKVHISVMYKYDALRFKGLLLFCFMDEPKHDYRFSFPLKQFHIEYYTRTKY</sequence>
<keyword evidence="2" id="KW-1185">Reference proteome</keyword>
<protein>
    <submittedName>
        <fullName evidence="1">Uncharacterized protein</fullName>
    </submittedName>
</protein>
<name>A0A5S3PQ94_9FLAO</name>
<dbReference type="EMBL" id="VATY01000003">
    <property type="protein sequence ID" value="TMM55835.1"/>
    <property type="molecule type" value="Genomic_DNA"/>
</dbReference>
<dbReference type="Proteomes" id="UP000310314">
    <property type="component" value="Unassembled WGS sequence"/>
</dbReference>
<dbReference type="RefSeq" id="WP_138658704.1">
    <property type="nucleotide sequence ID" value="NZ_VATY01000003.1"/>
</dbReference>
<comment type="caution">
    <text evidence="1">The sequence shown here is derived from an EMBL/GenBank/DDBJ whole genome shotgun (WGS) entry which is preliminary data.</text>
</comment>
<dbReference type="AlphaFoldDB" id="A0A5S3PQ94"/>
<evidence type="ECO:0000313" key="2">
    <source>
        <dbReference type="Proteomes" id="UP000310314"/>
    </source>
</evidence>
<accession>A0A5S3PQ94</accession>